<reference evidence="1 2" key="1">
    <citation type="submission" date="2018-11" db="EMBL/GenBank/DDBJ databases">
        <title>Genomic profiling of Staphylococcus species from a Poultry farm system in KwaZulu-Natal, South Africa.</title>
        <authorList>
            <person name="Amoako D.G."/>
            <person name="Somboro A.M."/>
            <person name="Abia A.L.K."/>
            <person name="Bester L.A."/>
            <person name="Essack S.Y."/>
        </authorList>
    </citation>
    <scope>NUCLEOTIDE SEQUENCE [LARGE SCALE GENOMIC DNA]</scope>
    <source>
        <strain evidence="1 2">SA11</strain>
    </source>
</reference>
<sequence>HIDEYRDIAQDIHQNEDEECRTVTDIKNYQSTNTDRQPTNETQLDYQYPYQKDVVKPTKQSVSERKRQLETVETGTSYERVLQYQLGSSTY</sequence>
<organism evidence="1 2">
    <name type="scientific">Staphylococcus condimenti</name>
    <dbReference type="NCBI Taxonomy" id="70255"/>
    <lineage>
        <taxon>Bacteria</taxon>
        <taxon>Bacillati</taxon>
        <taxon>Bacillota</taxon>
        <taxon>Bacilli</taxon>
        <taxon>Bacillales</taxon>
        <taxon>Staphylococcaceae</taxon>
        <taxon>Staphylococcus</taxon>
    </lineage>
</organism>
<evidence type="ECO:0000313" key="1">
    <source>
        <dbReference type="EMBL" id="RZH99703.1"/>
    </source>
</evidence>
<dbReference type="Proteomes" id="UP000293854">
    <property type="component" value="Unassembled WGS sequence"/>
</dbReference>
<dbReference type="RefSeq" id="WP_130135864.1">
    <property type="nucleotide sequence ID" value="NZ_RQTE01000449.1"/>
</dbReference>
<dbReference type="AlphaFoldDB" id="A0A4Q7CL33"/>
<evidence type="ECO:0000313" key="2">
    <source>
        <dbReference type="Proteomes" id="UP000293854"/>
    </source>
</evidence>
<comment type="caution">
    <text evidence="1">The sequence shown here is derived from an EMBL/GenBank/DDBJ whole genome shotgun (WGS) entry which is preliminary data.</text>
</comment>
<name>A0A4Q7CL33_9STAP</name>
<proteinExistence type="predicted"/>
<accession>A0A4Q7CL33</accession>
<protein>
    <submittedName>
        <fullName evidence="1">Uncharacterized protein</fullName>
    </submittedName>
</protein>
<feature type="non-terminal residue" evidence="1">
    <location>
        <position position="1"/>
    </location>
</feature>
<dbReference type="EMBL" id="RQTE01000449">
    <property type="protein sequence ID" value="RZH99703.1"/>
    <property type="molecule type" value="Genomic_DNA"/>
</dbReference>
<gene>
    <name evidence="1" type="ORF">EIG99_13490</name>
</gene>
<feature type="non-terminal residue" evidence="1">
    <location>
        <position position="91"/>
    </location>
</feature>